<keyword evidence="2" id="KW-1185">Reference proteome</keyword>
<comment type="caution">
    <text evidence="1">The sequence shown here is derived from an EMBL/GenBank/DDBJ whole genome shotgun (WGS) entry which is preliminary data.</text>
</comment>
<feature type="non-terminal residue" evidence="1">
    <location>
        <position position="120"/>
    </location>
</feature>
<organism evidence="1 2">
    <name type="scientific">Coemansia spiralis</name>
    <dbReference type="NCBI Taxonomy" id="417178"/>
    <lineage>
        <taxon>Eukaryota</taxon>
        <taxon>Fungi</taxon>
        <taxon>Fungi incertae sedis</taxon>
        <taxon>Zoopagomycota</taxon>
        <taxon>Kickxellomycotina</taxon>
        <taxon>Kickxellomycetes</taxon>
        <taxon>Kickxellales</taxon>
        <taxon>Kickxellaceae</taxon>
        <taxon>Coemansia</taxon>
    </lineage>
</organism>
<accession>A0A9W8L3C8</accession>
<gene>
    <name evidence="1" type="ORF">IWW39_003681</name>
</gene>
<dbReference type="AlphaFoldDB" id="A0A9W8L3C8"/>
<proteinExistence type="predicted"/>
<name>A0A9W8L3C8_9FUNG</name>
<dbReference type="EMBL" id="JANBTX010000112">
    <property type="protein sequence ID" value="KAJ2686337.1"/>
    <property type="molecule type" value="Genomic_DNA"/>
</dbReference>
<dbReference type="OrthoDB" id="158672at2759"/>
<reference evidence="1" key="1">
    <citation type="submission" date="2022-07" db="EMBL/GenBank/DDBJ databases">
        <title>Phylogenomic reconstructions and comparative analyses of Kickxellomycotina fungi.</title>
        <authorList>
            <person name="Reynolds N.K."/>
            <person name="Stajich J.E."/>
            <person name="Barry K."/>
            <person name="Grigoriev I.V."/>
            <person name="Crous P."/>
            <person name="Smith M.E."/>
        </authorList>
    </citation>
    <scope>NUCLEOTIDE SEQUENCE</scope>
    <source>
        <strain evidence="1">CBS 109367</strain>
    </source>
</reference>
<evidence type="ECO:0000313" key="2">
    <source>
        <dbReference type="Proteomes" id="UP001151516"/>
    </source>
</evidence>
<sequence>MEIQIADDPDTSSVYGPIARIERKLTVEYRTLSIQLSRQGPHQPRQRQSRSRNGWWDRLCRVLPLRKAYEQSRVNHAEQEATLEATADELSSLKFHLDSVDETLTKFSTSRIQGLEDEAI</sequence>
<dbReference type="Proteomes" id="UP001151516">
    <property type="component" value="Unassembled WGS sequence"/>
</dbReference>
<evidence type="ECO:0000313" key="1">
    <source>
        <dbReference type="EMBL" id="KAJ2686337.1"/>
    </source>
</evidence>
<protein>
    <submittedName>
        <fullName evidence="1">Uncharacterized protein</fullName>
    </submittedName>
</protein>